<feature type="domain" description="FERM" evidence="18">
    <location>
        <begin position="82"/>
        <end position="363"/>
    </location>
</feature>
<evidence type="ECO:0000256" key="17">
    <source>
        <dbReference type="SAM" id="MobiDB-lite"/>
    </source>
</evidence>
<keyword evidence="20" id="KW-1185">Reference proteome</keyword>
<dbReference type="GeneTree" id="ENSGT00940000157833"/>
<evidence type="ECO:0000256" key="11">
    <source>
        <dbReference type="ARBA" id="ARBA00023212"/>
    </source>
</evidence>
<evidence type="ECO:0000256" key="7">
    <source>
        <dbReference type="ARBA" id="ARBA00022618"/>
    </source>
</evidence>
<dbReference type="SMART" id="SM01195">
    <property type="entry name" value="FA"/>
    <property type="match status" value="1"/>
</dbReference>
<dbReference type="InterPro" id="IPR011993">
    <property type="entry name" value="PH-like_dom_sf"/>
</dbReference>
<dbReference type="PROSITE" id="PS50057">
    <property type="entry name" value="FERM_3"/>
    <property type="match status" value="1"/>
</dbReference>
<dbReference type="InterPro" id="IPR035963">
    <property type="entry name" value="FERM_2"/>
</dbReference>
<protein>
    <recommendedName>
        <fullName evidence="14">Protein 4.1</fullName>
    </recommendedName>
    <alternativeName>
        <fullName evidence="15">Band 4.1</fullName>
    </alternativeName>
    <alternativeName>
        <fullName evidence="16">Erythrocyte membrane protein band 4.1</fullName>
    </alternativeName>
</protein>
<evidence type="ECO:0000256" key="16">
    <source>
        <dbReference type="ARBA" id="ARBA00032586"/>
    </source>
</evidence>
<keyword evidence="6" id="KW-0597">Phosphoprotein</keyword>
<feature type="region of interest" description="Disordered" evidence="17">
    <location>
        <begin position="422"/>
        <end position="453"/>
    </location>
</feature>
<dbReference type="Pfam" id="PF04382">
    <property type="entry name" value="SAB"/>
    <property type="match status" value="1"/>
</dbReference>
<dbReference type="InterPro" id="IPR014847">
    <property type="entry name" value="FA"/>
</dbReference>
<dbReference type="InterPro" id="IPR029071">
    <property type="entry name" value="Ubiquitin-like_domsf"/>
</dbReference>
<keyword evidence="7" id="KW-0132">Cell division</keyword>
<evidence type="ECO:0000256" key="3">
    <source>
        <dbReference type="ARBA" id="ARBA00004544"/>
    </source>
</evidence>
<dbReference type="CDD" id="cd13184">
    <property type="entry name" value="FERM_C_4_1_family"/>
    <property type="match status" value="1"/>
</dbReference>
<evidence type="ECO:0000313" key="19">
    <source>
        <dbReference type="Ensembl" id="ENSGMOP00000067513.1"/>
    </source>
</evidence>
<dbReference type="Gene3D" id="2.30.29.30">
    <property type="entry name" value="Pleckstrin-homology domain (PH domain)/Phosphotyrosine-binding domain (PTB)"/>
    <property type="match status" value="1"/>
</dbReference>
<dbReference type="SUPFAM" id="SSF54236">
    <property type="entry name" value="Ubiquitin-like"/>
    <property type="match status" value="1"/>
</dbReference>
<keyword evidence="9" id="KW-0112">Calmodulin-binding</keyword>
<dbReference type="GO" id="GO:0005634">
    <property type="term" value="C:nucleus"/>
    <property type="evidence" value="ECO:0007669"/>
    <property type="project" value="UniProtKB-SubCell"/>
</dbReference>
<feature type="region of interest" description="Disordered" evidence="17">
    <location>
        <begin position="384"/>
        <end position="407"/>
    </location>
</feature>
<evidence type="ECO:0000256" key="1">
    <source>
        <dbReference type="ARBA" id="ARBA00004123"/>
    </source>
</evidence>
<dbReference type="GO" id="GO:0051301">
    <property type="term" value="P:cell division"/>
    <property type="evidence" value="ECO:0007669"/>
    <property type="project" value="UniProtKB-KW"/>
</dbReference>
<dbReference type="Pfam" id="PF00373">
    <property type="entry name" value="FERM_M"/>
    <property type="match status" value="1"/>
</dbReference>
<dbReference type="PANTHER" id="PTHR23280:SF12">
    <property type="entry name" value="PROTEIN 4.1"/>
    <property type="match status" value="1"/>
</dbReference>
<evidence type="ECO:0000256" key="4">
    <source>
        <dbReference type="ARBA" id="ARBA00022448"/>
    </source>
</evidence>
<evidence type="ECO:0000313" key="20">
    <source>
        <dbReference type="Proteomes" id="UP000694546"/>
    </source>
</evidence>
<proteinExistence type="predicted"/>
<dbReference type="SUPFAM" id="SSF47031">
    <property type="entry name" value="Second domain of FERM"/>
    <property type="match status" value="1"/>
</dbReference>
<dbReference type="Pfam" id="PF09380">
    <property type="entry name" value="FERM_C"/>
    <property type="match status" value="1"/>
</dbReference>
<name>A0A8C5CUM6_GADMO</name>
<dbReference type="AlphaFoldDB" id="A0A8C5CUM6"/>
<dbReference type="InterPro" id="IPR000299">
    <property type="entry name" value="FERM_domain"/>
</dbReference>
<dbReference type="GO" id="GO:0005938">
    <property type="term" value="C:cell cortex"/>
    <property type="evidence" value="ECO:0007669"/>
    <property type="project" value="UniProtKB-SubCell"/>
</dbReference>
<dbReference type="PANTHER" id="PTHR23280">
    <property type="entry name" value="4.1 G PROTEIN"/>
    <property type="match status" value="1"/>
</dbReference>
<keyword evidence="10" id="KW-0009">Actin-binding</keyword>
<evidence type="ECO:0000259" key="18">
    <source>
        <dbReference type="PROSITE" id="PS50057"/>
    </source>
</evidence>
<dbReference type="SUPFAM" id="SSF50729">
    <property type="entry name" value="PH domain-like"/>
    <property type="match status" value="1"/>
</dbReference>
<evidence type="ECO:0000256" key="9">
    <source>
        <dbReference type="ARBA" id="ARBA00022860"/>
    </source>
</evidence>
<feature type="compositionally biased region" description="Basic and acidic residues" evidence="17">
    <location>
        <begin position="30"/>
        <end position="58"/>
    </location>
</feature>
<evidence type="ECO:0000256" key="8">
    <source>
        <dbReference type="ARBA" id="ARBA00022776"/>
    </source>
</evidence>
<feature type="compositionally biased region" description="Polar residues" evidence="17">
    <location>
        <begin position="428"/>
        <end position="453"/>
    </location>
</feature>
<dbReference type="Gene3D" id="1.20.80.10">
    <property type="match status" value="1"/>
</dbReference>
<dbReference type="InterPro" id="IPR019748">
    <property type="entry name" value="FERM_central"/>
</dbReference>
<dbReference type="GO" id="GO:0003779">
    <property type="term" value="F:actin binding"/>
    <property type="evidence" value="ECO:0007669"/>
    <property type="project" value="UniProtKB-KW"/>
</dbReference>
<dbReference type="InterPro" id="IPR018980">
    <property type="entry name" value="FERM_PH-like_C"/>
</dbReference>
<dbReference type="PROSITE" id="PS00661">
    <property type="entry name" value="FERM_2"/>
    <property type="match status" value="1"/>
</dbReference>
<dbReference type="Gene3D" id="3.10.20.90">
    <property type="entry name" value="Phosphatidylinositol 3-kinase Catalytic Subunit, Chain A, domain 1"/>
    <property type="match status" value="1"/>
</dbReference>
<dbReference type="PRINTS" id="PR00661">
    <property type="entry name" value="ERMFAMILY"/>
</dbReference>
<evidence type="ECO:0000256" key="6">
    <source>
        <dbReference type="ARBA" id="ARBA00022553"/>
    </source>
</evidence>
<dbReference type="Pfam" id="PF08736">
    <property type="entry name" value="FA"/>
    <property type="match status" value="1"/>
</dbReference>
<feature type="region of interest" description="Disordered" evidence="17">
    <location>
        <begin position="1"/>
        <end position="74"/>
    </location>
</feature>
<dbReference type="InterPro" id="IPR000798">
    <property type="entry name" value="Ez/rad/moesin-like"/>
</dbReference>
<dbReference type="InterPro" id="IPR019749">
    <property type="entry name" value="Band_41_domain"/>
</dbReference>
<keyword evidence="4" id="KW-0813">Transport</keyword>
<dbReference type="PROSITE" id="PS00660">
    <property type="entry name" value="FERM_1"/>
    <property type="match status" value="1"/>
</dbReference>
<evidence type="ECO:0000256" key="12">
    <source>
        <dbReference type="ARBA" id="ARBA00023242"/>
    </source>
</evidence>
<comment type="subcellular location">
    <subcellularLocation>
        <location evidence="3">Cytoplasm</location>
        <location evidence="3">Cell cortex</location>
    </subcellularLocation>
    <subcellularLocation>
        <location evidence="2">Cytoplasm</location>
        <location evidence="2">Cytoskeleton</location>
    </subcellularLocation>
    <subcellularLocation>
        <location evidence="1">Nucleus</location>
    </subcellularLocation>
</comment>
<dbReference type="InterPro" id="IPR014352">
    <property type="entry name" value="FERM/acyl-CoA-bd_prot_sf"/>
</dbReference>
<dbReference type="Ensembl" id="ENSGMOT00000049222.1">
    <property type="protein sequence ID" value="ENSGMOP00000067513.1"/>
    <property type="gene ID" value="ENSGMOG00000004966.2"/>
</dbReference>
<accession>A0A8C5CUM6</accession>
<dbReference type="PRINTS" id="PR00935">
    <property type="entry name" value="BAND41"/>
</dbReference>
<evidence type="ECO:0000256" key="14">
    <source>
        <dbReference type="ARBA" id="ARBA00023658"/>
    </source>
</evidence>
<evidence type="ECO:0000256" key="10">
    <source>
        <dbReference type="ARBA" id="ARBA00023203"/>
    </source>
</evidence>
<evidence type="ECO:0000256" key="13">
    <source>
        <dbReference type="ARBA" id="ARBA00023306"/>
    </source>
</evidence>
<reference evidence="19" key="2">
    <citation type="submission" date="2025-09" db="UniProtKB">
        <authorList>
            <consortium name="Ensembl"/>
        </authorList>
    </citation>
    <scope>IDENTIFICATION</scope>
</reference>
<organism evidence="19 20">
    <name type="scientific">Gadus morhua</name>
    <name type="common">Atlantic cod</name>
    <dbReference type="NCBI Taxonomy" id="8049"/>
    <lineage>
        <taxon>Eukaryota</taxon>
        <taxon>Metazoa</taxon>
        <taxon>Chordata</taxon>
        <taxon>Craniata</taxon>
        <taxon>Vertebrata</taxon>
        <taxon>Euteleostomi</taxon>
        <taxon>Actinopterygii</taxon>
        <taxon>Neopterygii</taxon>
        <taxon>Teleostei</taxon>
        <taxon>Neoteleostei</taxon>
        <taxon>Acanthomorphata</taxon>
        <taxon>Zeiogadaria</taxon>
        <taxon>Gadariae</taxon>
        <taxon>Gadiformes</taxon>
        <taxon>Gadoidei</taxon>
        <taxon>Gadidae</taxon>
        <taxon>Gadus</taxon>
    </lineage>
</organism>
<dbReference type="Pfam" id="PF09379">
    <property type="entry name" value="FERM_N"/>
    <property type="match status" value="1"/>
</dbReference>
<sequence length="596" mass="67363">KEEEEPDAKEAEPAVEGVKEEKKEKKKEKGKKEKKDKSVEEKKSQKKDKTAEESKSQKDQSPAEEAQKKTEEASISRKLKNMQCKVILLDDVEFECELDKHAKGQELLTRVCDHLNLVEKDYFGLANWETPTNKTWLDAAKEIRKHVSGAVYEFTFSVKFYPPDPAQLTEDITRYYLCLQLRKDIMSGVLPCSFVTLSLLGSYAAQSELGEYDPELHGQDYVRELSLAPGQSPELEDKVMELHRTYRSMSPAQADLLFLENAKKLSMYGVDLHQAKDLEGVDITLGVCSGGLMVYKDKLRINRFPWPKVLKLSYKRSSFFIKIRPSEQEQYESTIGFKLPNYKASKKLWKVSVEHHTFFRVSTVEPPSSRRFLVLGSKFRYSGRTQAQSRQASSMIDRPAPRFTRSASKRLSRNLDEGTLTFCRGSQAPAQSDSECTSTGRQSQLSPTETNTNKNQHVSPLFFYVSQRRAKRIEGDSIYIRHSLLMLEELEKPQEELLRHHASVSELKRNFMQAVPDSRPSEWDKRLSTHSPFRTAGANGGPGTDGVSPATPFIMFHVGDCGGANIICIQQRMVASVTSRGGSGSIPLGEVLVPSL</sequence>
<dbReference type="GO" id="GO:0005856">
    <property type="term" value="C:cytoskeleton"/>
    <property type="evidence" value="ECO:0007669"/>
    <property type="project" value="UniProtKB-SubCell"/>
</dbReference>
<feature type="compositionally biased region" description="Basic and acidic residues" evidence="17">
    <location>
        <begin position="65"/>
        <end position="74"/>
    </location>
</feature>
<evidence type="ECO:0000256" key="5">
    <source>
        <dbReference type="ARBA" id="ARBA00022490"/>
    </source>
</evidence>
<dbReference type="GO" id="GO:0005886">
    <property type="term" value="C:plasma membrane"/>
    <property type="evidence" value="ECO:0007669"/>
    <property type="project" value="TreeGrafter"/>
</dbReference>
<dbReference type="PIRSF" id="PIRSF002304">
    <property type="entry name" value="Membrane_skeletal_4_1"/>
    <property type="match status" value="1"/>
</dbReference>
<dbReference type="SMART" id="SM00295">
    <property type="entry name" value="B41"/>
    <property type="match status" value="1"/>
</dbReference>
<dbReference type="GO" id="GO:0031032">
    <property type="term" value="P:actomyosin structure organization"/>
    <property type="evidence" value="ECO:0007669"/>
    <property type="project" value="TreeGrafter"/>
</dbReference>
<feature type="compositionally biased region" description="Basic and acidic residues" evidence="17">
    <location>
        <begin position="8"/>
        <end position="23"/>
    </location>
</feature>
<dbReference type="CDD" id="cd14473">
    <property type="entry name" value="FERM_B-lobe"/>
    <property type="match status" value="1"/>
</dbReference>
<evidence type="ECO:0000256" key="15">
    <source>
        <dbReference type="ARBA" id="ARBA00030419"/>
    </source>
</evidence>
<dbReference type="InterPro" id="IPR007477">
    <property type="entry name" value="SAB_dom"/>
</dbReference>
<dbReference type="SMART" id="SM01196">
    <property type="entry name" value="FERM_C"/>
    <property type="match status" value="1"/>
</dbReference>
<evidence type="ECO:0000256" key="2">
    <source>
        <dbReference type="ARBA" id="ARBA00004245"/>
    </source>
</evidence>
<dbReference type="Proteomes" id="UP000694546">
    <property type="component" value="Chromosome 6"/>
</dbReference>
<keyword evidence="13" id="KW-0131">Cell cycle</keyword>
<dbReference type="InterPro" id="IPR019747">
    <property type="entry name" value="FERM_CS"/>
</dbReference>
<reference evidence="19" key="1">
    <citation type="submission" date="2025-08" db="UniProtKB">
        <authorList>
            <consortium name="Ensembl"/>
        </authorList>
    </citation>
    <scope>IDENTIFICATION</scope>
</reference>
<keyword evidence="8" id="KW-0498">Mitosis</keyword>
<feature type="compositionally biased region" description="Polar residues" evidence="17">
    <location>
        <begin position="384"/>
        <end position="394"/>
    </location>
</feature>
<dbReference type="InterPro" id="IPR018979">
    <property type="entry name" value="FERM_N"/>
</dbReference>
<dbReference type="GO" id="GO:0005516">
    <property type="term" value="F:calmodulin binding"/>
    <property type="evidence" value="ECO:0007669"/>
    <property type="project" value="UniProtKB-KW"/>
</dbReference>
<keyword evidence="5" id="KW-0963">Cytoplasm</keyword>
<keyword evidence="11" id="KW-0206">Cytoskeleton</keyword>
<keyword evidence="12" id="KW-0539">Nucleus</keyword>